<dbReference type="NCBIfam" id="TIGR02548">
    <property type="entry name" value="casB_cse2"/>
    <property type="match status" value="1"/>
</dbReference>
<evidence type="ECO:0000313" key="2">
    <source>
        <dbReference type="EMBL" id="XBC49823.1"/>
    </source>
</evidence>
<dbReference type="InterPro" id="IPR038287">
    <property type="entry name" value="Cse2_sf"/>
</dbReference>
<sequence length="205" mass="23882">MKTQEKRFISSKEIYNITARIIATINKNGLDSSSAKRDLANLRNSISGSSQVMVSAWEILFQAIPEEFLSVDGEMTKEERAILTAIQLYALHQQGSNRNINFEENKNFGYSLSYIRGEDSNAIDRRFNSMITSSTMRELSHHVRYMVGLIKAAKQDIKVNYPKLATDFYWYEQGYKNELKLNWSRSYYRYKKNEDNEVKKDNKGE</sequence>
<name>A0AB74TTG4_9LACT</name>
<dbReference type="CDD" id="cd09731">
    <property type="entry name" value="Cse2_I-E"/>
    <property type="match status" value="1"/>
</dbReference>
<dbReference type="KEGG" id="dst:VUQ06_00965"/>
<dbReference type="InterPro" id="IPR013382">
    <property type="entry name" value="CRISPR-assoc_prot_Cse2"/>
</dbReference>
<reference evidence="1" key="1">
    <citation type="submission" date="2023-12" db="EMBL/GenBank/DDBJ databases">
        <title>Dolosigranulum savutii sp. nov. isolated from human upper respiratory samples collected in Botswana.</title>
        <authorList>
            <person name="Kelly M.S."/>
        </authorList>
    </citation>
    <scope>NUCLEOTIDE SEQUENCE</scope>
    <source>
        <strain evidence="2">MSK294</strain>
        <strain evidence="1">MSK433</strain>
    </source>
</reference>
<evidence type="ECO:0000313" key="1">
    <source>
        <dbReference type="EMBL" id="XBC46425.1"/>
    </source>
</evidence>
<dbReference type="EMBL" id="CP142433">
    <property type="protein sequence ID" value="XBC46425.1"/>
    <property type="molecule type" value="Genomic_DNA"/>
</dbReference>
<dbReference type="Pfam" id="PF09485">
    <property type="entry name" value="CRISPR_Cse2"/>
    <property type="match status" value="1"/>
</dbReference>
<protein>
    <submittedName>
        <fullName evidence="1">Type I-E CRISPR-associated protein Cse2/CasB</fullName>
    </submittedName>
</protein>
<dbReference type="AlphaFoldDB" id="A0AB74TTG4"/>
<dbReference type="EMBL" id="CP142435">
    <property type="protein sequence ID" value="XBC49823.1"/>
    <property type="molecule type" value="Genomic_DNA"/>
</dbReference>
<accession>A0AB74TTG4</accession>
<dbReference type="Gene3D" id="1.10.520.40">
    <property type="entry name" value="CRISPR-associated protein Cse2"/>
    <property type="match status" value="1"/>
</dbReference>
<gene>
    <name evidence="1" type="primary">casB</name>
    <name evidence="1" type="synonym">cse2</name>
    <name evidence="2" type="ORF">VUQ06_00965</name>
    <name evidence="1" type="ORF">VUQ08_02075</name>
</gene>
<organism evidence="1">
    <name type="scientific">Dolosigranulum savutiense</name>
    <dbReference type="NCBI Taxonomy" id="3110288"/>
    <lineage>
        <taxon>Bacteria</taxon>
        <taxon>Bacillati</taxon>
        <taxon>Bacillota</taxon>
        <taxon>Bacilli</taxon>
        <taxon>Lactobacillales</taxon>
        <taxon>Carnobacteriaceae</taxon>
        <taxon>Dolosigranulum</taxon>
    </lineage>
</organism>
<dbReference type="RefSeq" id="WP_347300711.1">
    <property type="nucleotide sequence ID" value="NZ_CP142433.1"/>
</dbReference>
<proteinExistence type="predicted"/>